<sequence>MLLSFKLLKSLPWSPYSHMPTAGHSLGLARETAAMHDGSGFGAVMIALWYQGLRQLLGTLFGRLSMQRETSRYKRQGHSGGQTWIIEAAELLIRLYACHTFNHPMREIGLANYNILPGSIGEGDVFASSPAFAGLFWIVPPKRLNRLWLAYGHFFRNLVTFCLIGSFVLPTMPAPWAFERWTLRKRMERRCGARVTKDAVSRRTPGEMPLMAVAVTLQLGCPLGRPSIRLQTSYIPGLLWFWLLLRSYRRGLDAQPNVDSGDRLDLLYFTGIARPRIDADTATITIMSEAATTVAKGCALYWTAMTCKKTGSVQQTEGGQASMPQLRAPLAVWDMITYVFLDVWWFGHKSSPFYGRVFVAESRGAPYWVGECP</sequence>
<dbReference type="Proteomes" id="UP000219338">
    <property type="component" value="Unassembled WGS sequence"/>
</dbReference>
<gene>
    <name evidence="1" type="ORF">ARMOST_17813</name>
</gene>
<reference evidence="2" key="1">
    <citation type="journal article" date="2017" name="Nat. Ecol. Evol.">
        <title>Genome expansion and lineage-specific genetic innovations in the forest pathogenic fungi Armillaria.</title>
        <authorList>
            <person name="Sipos G."/>
            <person name="Prasanna A.N."/>
            <person name="Walter M.C."/>
            <person name="O'Connor E."/>
            <person name="Balint B."/>
            <person name="Krizsan K."/>
            <person name="Kiss B."/>
            <person name="Hess J."/>
            <person name="Varga T."/>
            <person name="Slot J."/>
            <person name="Riley R."/>
            <person name="Boka B."/>
            <person name="Rigling D."/>
            <person name="Barry K."/>
            <person name="Lee J."/>
            <person name="Mihaltcheva S."/>
            <person name="LaButti K."/>
            <person name="Lipzen A."/>
            <person name="Waldron R."/>
            <person name="Moloney N.M."/>
            <person name="Sperisen C."/>
            <person name="Kredics L."/>
            <person name="Vagvoelgyi C."/>
            <person name="Patrignani A."/>
            <person name="Fitzpatrick D."/>
            <person name="Nagy I."/>
            <person name="Doyle S."/>
            <person name="Anderson J.B."/>
            <person name="Grigoriev I.V."/>
            <person name="Gueldener U."/>
            <person name="Muensterkoetter M."/>
            <person name="Nagy L.G."/>
        </authorList>
    </citation>
    <scope>NUCLEOTIDE SEQUENCE [LARGE SCALE GENOMIC DNA]</scope>
    <source>
        <strain evidence="2">C18/9</strain>
    </source>
</reference>
<evidence type="ECO:0000313" key="1">
    <source>
        <dbReference type="EMBL" id="SJL14357.1"/>
    </source>
</evidence>
<evidence type="ECO:0000313" key="2">
    <source>
        <dbReference type="Proteomes" id="UP000219338"/>
    </source>
</evidence>
<keyword evidence="2" id="KW-1185">Reference proteome</keyword>
<name>A0A284S051_ARMOS</name>
<dbReference type="AlphaFoldDB" id="A0A284S051"/>
<proteinExistence type="predicted"/>
<accession>A0A284S051</accession>
<protein>
    <submittedName>
        <fullName evidence="1">Uncharacterized protein</fullName>
    </submittedName>
</protein>
<dbReference type="EMBL" id="FUEG01000023">
    <property type="protein sequence ID" value="SJL14357.1"/>
    <property type="molecule type" value="Genomic_DNA"/>
</dbReference>
<organism evidence="1 2">
    <name type="scientific">Armillaria ostoyae</name>
    <name type="common">Armillaria root rot fungus</name>
    <dbReference type="NCBI Taxonomy" id="47428"/>
    <lineage>
        <taxon>Eukaryota</taxon>
        <taxon>Fungi</taxon>
        <taxon>Dikarya</taxon>
        <taxon>Basidiomycota</taxon>
        <taxon>Agaricomycotina</taxon>
        <taxon>Agaricomycetes</taxon>
        <taxon>Agaricomycetidae</taxon>
        <taxon>Agaricales</taxon>
        <taxon>Marasmiineae</taxon>
        <taxon>Physalacriaceae</taxon>
        <taxon>Armillaria</taxon>
    </lineage>
</organism>